<feature type="binding site" evidence="14">
    <location>
        <position position="267"/>
    </location>
    <ligand>
        <name>Mg(2+)</name>
        <dbReference type="ChEBI" id="CHEBI:18420"/>
    </ligand>
</feature>
<dbReference type="Proteomes" id="UP000235005">
    <property type="component" value="Unassembled WGS sequence"/>
</dbReference>
<evidence type="ECO:0000256" key="8">
    <source>
        <dbReference type="ARBA" id="ARBA00022989"/>
    </source>
</evidence>
<dbReference type="AlphaFoldDB" id="A0A2N5X7B6"/>
<keyword evidence="6 12" id="KW-0133">Cell shape</keyword>
<comment type="pathway">
    <text evidence="12">Cell wall biogenesis; peptidoglycan biosynthesis.</text>
</comment>
<feature type="transmembrane region" description="Helical" evidence="12">
    <location>
        <begin position="289"/>
        <end position="311"/>
    </location>
</feature>
<evidence type="ECO:0000256" key="4">
    <source>
        <dbReference type="ARBA" id="ARBA00022679"/>
    </source>
</evidence>
<dbReference type="InterPro" id="IPR003524">
    <property type="entry name" value="PNAcMuramoyl-5peptid_Trfase"/>
</dbReference>
<keyword evidence="11 12" id="KW-0961">Cell wall biogenesis/degradation</keyword>
<dbReference type="GO" id="GO:0051992">
    <property type="term" value="F:UDP-N-acetylmuramoyl-L-alanyl-D-glutamyl-meso-2,6-diaminopimelyl-D-alanyl-D-alanine:undecaprenyl-phosphate transferase activity"/>
    <property type="evidence" value="ECO:0007669"/>
    <property type="project" value="RHEA"/>
</dbReference>
<feature type="transmembrane region" description="Helical" evidence="12">
    <location>
        <begin position="134"/>
        <end position="152"/>
    </location>
</feature>
<reference evidence="15 16" key="1">
    <citation type="submission" date="2018-01" db="EMBL/GenBank/DDBJ databases">
        <title>The draft genome sequence of Halioglobus lutimaris HF004.</title>
        <authorList>
            <person name="Du Z.-J."/>
            <person name="Shi M.-J."/>
        </authorList>
    </citation>
    <scope>NUCLEOTIDE SEQUENCE [LARGE SCALE GENOMIC DNA]</scope>
    <source>
        <strain evidence="15 16">HF004</strain>
    </source>
</reference>
<dbReference type="Pfam" id="PF10555">
    <property type="entry name" value="MraY_sig1"/>
    <property type="match status" value="1"/>
</dbReference>
<protein>
    <recommendedName>
        <fullName evidence="12 13">Phospho-N-acetylmuramoyl-pentapeptide-transferase</fullName>
        <ecNumber evidence="12 13">2.7.8.13</ecNumber>
    </recommendedName>
    <alternativeName>
        <fullName evidence="12">UDP-MurNAc-pentapeptide phosphotransferase</fullName>
    </alternativeName>
</protein>
<feature type="transmembrane region" description="Helical" evidence="12">
    <location>
        <begin position="200"/>
        <end position="219"/>
    </location>
</feature>
<comment type="subcellular location">
    <subcellularLocation>
        <location evidence="12">Cell membrane</location>
        <topology evidence="12">Multi-pass membrane protein</topology>
    </subcellularLocation>
    <subcellularLocation>
        <location evidence="1">Membrane</location>
        <topology evidence="1">Multi-pass membrane protein</topology>
    </subcellularLocation>
</comment>
<feature type="transmembrane region" description="Helical" evidence="12">
    <location>
        <begin position="26"/>
        <end position="45"/>
    </location>
</feature>
<dbReference type="UniPathway" id="UPA00219"/>
<organism evidence="15 16">
    <name type="scientific">Pseudohalioglobus lutimaris</name>
    <dbReference type="NCBI Taxonomy" id="1737061"/>
    <lineage>
        <taxon>Bacteria</taxon>
        <taxon>Pseudomonadati</taxon>
        <taxon>Pseudomonadota</taxon>
        <taxon>Gammaproteobacteria</taxon>
        <taxon>Cellvibrionales</taxon>
        <taxon>Halieaceae</taxon>
        <taxon>Pseudohalioglobus</taxon>
    </lineage>
</organism>
<dbReference type="PROSITE" id="PS01348">
    <property type="entry name" value="MRAY_2"/>
    <property type="match status" value="1"/>
</dbReference>
<comment type="caution">
    <text evidence="15">The sequence shown here is derived from an EMBL/GenBank/DDBJ whole genome shotgun (WGS) entry which is preliminary data.</text>
</comment>
<keyword evidence="3 12" id="KW-0132">Cell division</keyword>
<feature type="transmembrane region" description="Helical" evidence="12">
    <location>
        <begin position="338"/>
        <end position="357"/>
    </location>
</feature>
<dbReference type="GO" id="GO:0009252">
    <property type="term" value="P:peptidoglycan biosynthetic process"/>
    <property type="evidence" value="ECO:0007669"/>
    <property type="project" value="UniProtKB-UniRule"/>
</dbReference>
<name>A0A2N5X7B6_9GAMM</name>
<evidence type="ECO:0000256" key="10">
    <source>
        <dbReference type="ARBA" id="ARBA00023306"/>
    </source>
</evidence>
<evidence type="ECO:0000256" key="9">
    <source>
        <dbReference type="ARBA" id="ARBA00023136"/>
    </source>
</evidence>
<proteinExistence type="inferred from homology"/>
<keyword evidence="10 12" id="KW-0131">Cell cycle</keyword>
<comment type="function">
    <text evidence="12">Catalyzes the initial step of the lipid cycle reactions in the biosynthesis of the cell wall peptidoglycan: transfers peptidoglycan precursor phospho-MurNAc-pentapeptide from UDP-MurNAc-pentapeptide onto the lipid carrier undecaprenyl phosphate, yielding undecaprenyl-pyrophosphoryl-MurNAc-pentapeptide, known as lipid I.</text>
</comment>
<evidence type="ECO:0000313" key="15">
    <source>
        <dbReference type="EMBL" id="PLW70378.1"/>
    </source>
</evidence>
<evidence type="ECO:0000256" key="1">
    <source>
        <dbReference type="ARBA" id="ARBA00004141"/>
    </source>
</evidence>
<evidence type="ECO:0000256" key="7">
    <source>
        <dbReference type="ARBA" id="ARBA00022984"/>
    </source>
</evidence>
<keyword evidence="12 14" id="KW-0479">Metal-binding</keyword>
<dbReference type="GO" id="GO:0008963">
    <property type="term" value="F:phospho-N-acetylmuramoyl-pentapeptide-transferase activity"/>
    <property type="evidence" value="ECO:0007669"/>
    <property type="project" value="UniProtKB-UniRule"/>
</dbReference>
<comment type="cofactor">
    <cofactor evidence="12 14">
        <name>Mg(2+)</name>
        <dbReference type="ChEBI" id="CHEBI:18420"/>
    </cofactor>
</comment>
<dbReference type="InterPro" id="IPR000715">
    <property type="entry name" value="Glycosyl_transferase_4"/>
</dbReference>
<evidence type="ECO:0000256" key="12">
    <source>
        <dbReference type="HAMAP-Rule" id="MF_00038"/>
    </source>
</evidence>
<keyword evidence="16" id="KW-1185">Reference proteome</keyword>
<evidence type="ECO:0000256" key="2">
    <source>
        <dbReference type="ARBA" id="ARBA00005583"/>
    </source>
</evidence>
<dbReference type="GO" id="GO:0071555">
    <property type="term" value="P:cell wall organization"/>
    <property type="evidence" value="ECO:0007669"/>
    <property type="project" value="UniProtKB-KW"/>
</dbReference>
<evidence type="ECO:0000256" key="6">
    <source>
        <dbReference type="ARBA" id="ARBA00022960"/>
    </source>
</evidence>
<sequence length="360" mass="39332">MLLFLAEYLTQYIGAFQVFQYLTLRGILATGTALAISLVVGPVMIRKLSFHQVGQSVRDDGPQSHLSKAGTPTMGGALILVSIAISTLLWADLSNPYIWIVLLVTGVFGAVGWVDDYRKVVEKDSRGLPARWKYFWQSVAGLAAACYLYFAFDTPVTTDLYVPFFKDFSWSMGPLFILLAYFVIVGSSNAVNLTDGLDGLAILPTVMVGGALGILAYLTGHVDFARYLHIPYVAGSGELVVFCGTIGGAGLGFLWFNTYPAQVFMGDVGALALGAALGTVAVITRHEIVFFIMGGIFVLETVSVILQVASFKLTGKRIFRMAPIHHHYELKGWPEPRVIVRFWIITVMLVLFGLATLKLR</sequence>
<feature type="binding site" evidence="14">
    <location>
        <position position="192"/>
    </location>
    <ligand>
        <name>Mg(2+)</name>
        <dbReference type="ChEBI" id="CHEBI:18420"/>
    </ligand>
</feature>
<dbReference type="InterPro" id="IPR018480">
    <property type="entry name" value="PNAcMuramoyl-5peptid_Trfase_CS"/>
</dbReference>
<feature type="transmembrane region" description="Helical" evidence="12">
    <location>
        <begin position="239"/>
        <end position="256"/>
    </location>
</feature>
<dbReference type="GO" id="GO:0005886">
    <property type="term" value="C:plasma membrane"/>
    <property type="evidence" value="ECO:0007669"/>
    <property type="project" value="UniProtKB-SubCell"/>
</dbReference>
<dbReference type="EC" id="2.7.8.13" evidence="12 13"/>
<dbReference type="GO" id="GO:0046872">
    <property type="term" value="F:metal ion binding"/>
    <property type="evidence" value="ECO:0007669"/>
    <property type="project" value="UniProtKB-KW"/>
</dbReference>
<dbReference type="GO" id="GO:0051301">
    <property type="term" value="P:cell division"/>
    <property type="evidence" value="ECO:0007669"/>
    <property type="project" value="UniProtKB-KW"/>
</dbReference>
<dbReference type="HAMAP" id="MF_00038">
    <property type="entry name" value="MraY"/>
    <property type="match status" value="1"/>
</dbReference>
<keyword evidence="5 12" id="KW-0812">Transmembrane</keyword>
<dbReference type="CDD" id="cd06852">
    <property type="entry name" value="GT_MraY"/>
    <property type="match status" value="1"/>
</dbReference>
<keyword evidence="9 12" id="KW-0472">Membrane</keyword>
<keyword evidence="8 12" id="KW-1133">Transmembrane helix</keyword>
<dbReference type="GO" id="GO:0008360">
    <property type="term" value="P:regulation of cell shape"/>
    <property type="evidence" value="ECO:0007669"/>
    <property type="project" value="UniProtKB-KW"/>
</dbReference>
<evidence type="ECO:0000256" key="3">
    <source>
        <dbReference type="ARBA" id="ARBA00022618"/>
    </source>
</evidence>
<dbReference type="OrthoDB" id="9805475at2"/>
<dbReference type="RefSeq" id="WP_076000410.1">
    <property type="nucleotide sequence ID" value="NZ_PKUS01000002.1"/>
</dbReference>
<dbReference type="PROSITE" id="PS01347">
    <property type="entry name" value="MRAY_1"/>
    <property type="match status" value="1"/>
</dbReference>
<feature type="transmembrane region" description="Helical" evidence="12">
    <location>
        <begin position="172"/>
        <end position="193"/>
    </location>
</feature>
<dbReference type="Pfam" id="PF00953">
    <property type="entry name" value="Glycos_transf_4"/>
    <property type="match status" value="1"/>
</dbReference>
<accession>A0A2N5X7B6</accession>
<keyword evidence="7 12" id="KW-0573">Peptidoglycan synthesis</keyword>
<keyword evidence="12" id="KW-1003">Cell membrane</keyword>
<comment type="similarity">
    <text evidence="2 12">Belongs to the glycosyltransferase 4 family. MraY subfamily.</text>
</comment>
<evidence type="ECO:0000256" key="13">
    <source>
        <dbReference type="NCBIfam" id="TIGR00445"/>
    </source>
</evidence>
<gene>
    <name evidence="12" type="primary">mraY</name>
    <name evidence="15" type="ORF">C0039_04010</name>
</gene>
<dbReference type="EMBL" id="PKUS01000002">
    <property type="protein sequence ID" value="PLW70378.1"/>
    <property type="molecule type" value="Genomic_DNA"/>
</dbReference>
<comment type="catalytic activity">
    <reaction evidence="12">
        <text>UDP-N-acetyl-alpha-D-muramoyl-L-alanyl-gamma-D-glutamyl-meso-2,6-diaminopimeloyl-D-alanyl-D-alanine + di-trans,octa-cis-undecaprenyl phosphate = di-trans,octa-cis-undecaprenyl diphospho-N-acetyl-alpha-D-muramoyl-L-alanyl-D-glutamyl-meso-2,6-diaminopimeloyl-D-alanyl-D-alanine + UMP</text>
        <dbReference type="Rhea" id="RHEA:28386"/>
        <dbReference type="ChEBI" id="CHEBI:57865"/>
        <dbReference type="ChEBI" id="CHEBI:60392"/>
        <dbReference type="ChEBI" id="CHEBI:61386"/>
        <dbReference type="ChEBI" id="CHEBI:61387"/>
        <dbReference type="EC" id="2.7.8.13"/>
    </reaction>
</comment>
<dbReference type="PANTHER" id="PTHR22926:SF5">
    <property type="entry name" value="PHOSPHO-N-ACETYLMURAMOYL-PENTAPEPTIDE-TRANSFERASE HOMOLOG"/>
    <property type="match status" value="1"/>
</dbReference>
<evidence type="ECO:0000256" key="11">
    <source>
        <dbReference type="ARBA" id="ARBA00023316"/>
    </source>
</evidence>
<dbReference type="NCBIfam" id="TIGR00445">
    <property type="entry name" value="mraY"/>
    <property type="match status" value="1"/>
</dbReference>
<feature type="transmembrane region" description="Helical" evidence="12">
    <location>
        <begin position="263"/>
        <end position="283"/>
    </location>
</feature>
<evidence type="ECO:0000313" key="16">
    <source>
        <dbReference type="Proteomes" id="UP000235005"/>
    </source>
</evidence>
<keyword evidence="4 12" id="KW-0808">Transferase</keyword>
<evidence type="ECO:0000256" key="5">
    <source>
        <dbReference type="ARBA" id="ARBA00022692"/>
    </source>
</evidence>
<dbReference type="PANTHER" id="PTHR22926">
    <property type="entry name" value="PHOSPHO-N-ACETYLMURAMOYL-PENTAPEPTIDE-TRANSFERASE"/>
    <property type="match status" value="1"/>
</dbReference>
<evidence type="ECO:0000256" key="14">
    <source>
        <dbReference type="PIRSR" id="PIRSR600715-1"/>
    </source>
</evidence>
<feature type="transmembrane region" description="Helical" evidence="12">
    <location>
        <begin position="97"/>
        <end position="114"/>
    </location>
</feature>
<keyword evidence="12 14" id="KW-0460">Magnesium</keyword>